<sequence>EFDDVLDDNSQSYSDSVQEITIAYSDAHDSSLLQSNGMVSDKCTKLLDVKNLNLETPKSKTTLIRNLSLEMNNKDHLL</sequence>
<evidence type="ECO:0000313" key="1">
    <source>
        <dbReference type="EMBL" id="MCL7022760.1"/>
    </source>
</evidence>
<proteinExistence type="predicted"/>
<gene>
    <name evidence="1" type="ORF">MKW94_013818</name>
    <name evidence="2" type="ORF">MKW94_030804</name>
</gene>
<feature type="non-terminal residue" evidence="1">
    <location>
        <position position="1"/>
    </location>
</feature>
<name>A0AA41UUA2_PAPNU</name>
<reference evidence="1" key="1">
    <citation type="submission" date="2022-03" db="EMBL/GenBank/DDBJ databases">
        <title>A functionally conserved STORR gene fusion in Papaver species that diverged 16.8 million years ago.</title>
        <authorList>
            <person name="Catania T."/>
        </authorList>
    </citation>
    <scope>NUCLEOTIDE SEQUENCE</scope>
    <source>
        <strain evidence="1">S-191538</strain>
    </source>
</reference>
<evidence type="ECO:0000313" key="3">
    <source>
        <dbReference type="Proteomes" id="UP001177140"/>
    </source>
</evidence>
<evidence type="ECO:0000313" key="2">
    <source>
        <dbReference type="EMBL" id="MCL7042090.1"/>
    </source>
</evidence>
<organism evidence="1 3">
    <name type="scientific">Papaver nudicaule</name>
    <name type="common">Iceland poppy</name>
    <dbReference type="NCBI Taxonomy" id="74823"/>
    <lineage>
        <taxon>Eukaryota</taxon>
        <taxon>Viridiplantae</taxon>
        <taxon>Streptophyta</taxon>
        <taxon>Embryophyta</taxon>
        <taxon>Tracheophyta</taxon>
        <taxon>Spermatophyta</taxon>
        <taxon>Magnoliopsida</taxon>
        <taxon>Ranunculales</taxon>
        <taxon>Papaveraceae</taxon>
        <taxon>Papaveroideae</taxon>
        <taxon>Papaver</taxon>
    </lineage>
</organism>
<dbReference type="EMBL" id="JAJJMA010014617">
    <property type="protein sequence ID" value="MCL7022760.1"/>
    <property type="molecule type" value="Genomic_DNA"/>
</dbReference>
<dbReference type="AlphaFoldDB" id="A0AA41UUA2"/>
<protein>
    <submittedName>
        <fullName evidence="1">Uncharacterized protein</fullName>
    </submittedName>
</protein>
<comment type="caution">
    <text evidence="1">The sequence shown here is derived from an EMBL/GenBank/DDBJ whole genome shotgun (WGS) entry which is preliminary data.</text>
</comment>
<dbReference type="Proteomes" id="UP001177140">
    <property type="component" value="Unassembled WGS sequence"/>
</dbReference>
<accession>A0AA41UUA2</accession>
<feature type="non-terminal residue" evidence="1">
    <location>
        <position position="78"/>
    </location>
</feature>
<dbReference type="EMBL" id="JAJJMA010231194">
    <property type="protein sequence ID" value="MCL7042090.1"/>
    <property type="molecule type" value="Genomic_DNA"/>
</dbReference>
<keyword evidence="3" id="KW-1185">Reference proteome</keyword>